<dbReference type="Pfam" id="PF13378">
    <property type="entry name" value="MR_MLE_C"/>
    <property type="match status" value="1"/>
</dbReference>
<dbReference type="EMBL" id="MFHD01000017">
    <property type="protein sequence ID" value="OGF62496.1"/>
    <property type="molecule type" value="Genomic_DNA"/>
</dbReference>
<dbReference type="SFLD" id="SFLDS00001">
    <property type="entry name" value="Enolase"/>
    <property type="match status" value="1"/>
</dbReference>
<sequence length="363" mass="40972">MRAGLKIVSVDVFTLAIPLLHPISLEAKEHRLVAAEIRTNEGIVGVGYTLCFGGVAADTVRLYLETRIKPLLLGDDPRSIDELWEKMFRADQNVRRVGIAGYAVSVIDIALWDIIGKIAGQPLYKLWGGNNNKVRAYGSGGWPKYSLAEIIKEAERYAEMGCQFYKFKLGSKNFFENRRLVEEVDRALGGKMKLMVDVNQRFSVKENIEQAKLLEGFNLVWYEEPVLADDFRACAEVARNIKIPVATGENNYTRFEFRELIEQKAAKFLMPNVTRANGFSEVRRIADLAASWNLLITPHLVHELSIQLLGSISNGFAVEFVDWMPDDLFLEKPHCENGYFIIPDRPGHGLEFAAGALRNYKAE</sequence>
<dbReference type="CDD" id="cd03316">
    <property type="entry name" value="MR_like"/>
    <property type="match status" value="1"/>
</dbReference>
<dbReference type="PANTHER" id="PTHR13794">
    <property type="entry name" value="ENOLASE SUPERFAMILY, MANDELATE RACEMASE"/>
    <property type="match status" value="1"/>
</dbReference>
<accession>A0A1F5VGF7</accession>
<dbReference type="Gene3D" id="3.30.390.10">
    <property type="entry name" value="Enolase-like, N-terminal domain"/>
    <property type="match status" value="1"/>
</dbReference>
<organism evidence="5 6">
    <name type="scientific">Candidatus Giovannonibacteria bacterium RIFCSPHIGHO2_01_FULL_45_23</name>
    <dbReference type="NCBI Taxonomy" id="1798325"/>
    <lineage>
        <taxon>Bacteria</taxon>
        <taxon>Candidatus Giovannoniibacteriota</taxon>
    </lineage>
</organism>
<dbReference type="STRING" id="1798325.A2834_03455"/>
<dbReference type="SMART" id="SM00922">
    <property type="entry name" value="MR_MLE"/>
    <property type="match status" value="1"/>
</dbReference>
<dbReference type="AlphaFoldDB" id="A0A1F5VGF7"/>
<dbReference type="Proteomes" id="UP000179251">
    <property type="component" value="Unassembled WGS sequence"/>
</dbReference>
<comment type="caution">
    <text evidence="5">The sequence shown here is derived from an EMBL/GenBank/DDBJ whole genome shotgun (WGS) entry which is preliminary data.</text>
</comment>
<dbReference type="GO" id="GO:0016052">
    <property type="term" value="P:carbohydrate catabolic process"/>
    <property type="evidence" value="ECO:0007669"/>
    <property type="project" value="TreeGrafter"/>
</dbReference>
<evidence type="ECO:0000313" key="6">
    <source>
        <dbReference type="Proteomes" id="UP000179251"/>
    </source>
</evidence>
<dbReference type="SUPFAM" id="SSF51604">
    <property type="entry name" value="Enolase C-terminal domain-like"/>
    <property type="match status" value="1"/>
</dbReference>
<dbReference type="PANTHER" id="PTHR13794:SF58">
    <property type="entry name" value="MITOCHONDRIAL ENOLASE SUPERFAMILY MEMBER 1"/>
    <property type="match status" value="1"/>
</dbReference>
<dbReference type="GO" id="GO:0000287">
    <property type="term" value="F:magnesium ion binding"/>
    <property type="evidence" value="ECO:0007669"/>
    <property type="project" value="TreeGrafter"/>
</dbReference>
<dbReference type="InterPro" id="IPR029065">
    <property type="entry name" value="Enolase_C-like"/>
</dbReference>
<dbReference type="Gene3D" id="3.20.20.120">
    <property type="entry name" value="Enolase-like C-terminal domain"/>
    <property type="match status" value="1"/>
</dbReference>
<reference evidence="5 6" key="1">
    <citation type="journal article" date="2016" name="Nat. Commun.">
        <title>Thousands of microbial genomes shed light on interconnected biogeochemical processes in an aquifer system.</title>
        <authorList>
            <person name="Anantharaman K."/>
            <person name="Brown C.T."/>
            <person name="Hug L.A."/>
            <person name="Sharon I."/>
            <person name="Castelle C.J."/>
            <person name="Probst A.J."/>
            <person name="Thomas B.C."/>
            <person name="Singh A."/>
            <person name="Wilkins M.J."/>
            <person name="Karaoz U."/>
            <person name="Brodie E.L."/>
            <person name="Williams K.H."/>
            <person name="Hubbard S.S."/>
            <person name="Banfield J.F."/>
        </authorList>
    </citation>
    <scope>NUCLEOTIDE SEQUENCE [LARGE SCALE GENOMIC DNA]</scope>
</reference>
<feature type="domain" description="Mandelate racemase/muconate lactonizing enzyme C-terminal" evidence="4">
    <location>
        <begin position="147"/>
        <end position="244"/>
    </location>
</feature>
<evidence type="ECO:0000256" key="1">
    <source>
        <dbReference type="ARBA" id="ARBA00001946"/>
    </source>
</evidence>
<proteinExistence type="predicted"/>
<dbReference type="InterPro" id="IPR036849">
    <property type="entry name" value="Enolase-like_C_sf"/>
</dbReference>
<evidence type="ECO:0000313" key="5">
    <source>
        <dbReference type="EMBL" id="OGF62496.1"/>
    </source>
</evidence>
<evidence type="ECO:0000256" key="2">
    <source>
        <dbReference type="ARBA" id="ARBA00022723"/>
    </source>
</evidence>
<dbReference type="InterPro" id="IPR029017">
    <property type="entry name" value="Enolase-like_N"/>
</dbReference>
<name>A0A1F5VGF7_9BACT</name>
<gene>
    <name evidence="5" type="ORF">A2834_03455</name>
</gene>
<dbReference type="GO" id="GO:0016836">
    <property type="term" value="F:hydro-lyase activity"/>
    <property type="evidence" value="ECO:0007669"/>
    <property type="project" value="TreeGrafter"/>
</dbReference>
<dbReference type="InterPro" id="IPR013341">
    <property type="entry name" value="Mandelate_racemase_N_dom"/>
</dbReference>
<evidence type="ECO:0000259" key="4">
    <source>
        <dbReference type="SMART" id="SM00922"/>
    </source>
</evidence>
<dbReference type="InterPro" id="IPR013342">
    <property type="entry name" value="Mandelate_racemase_C"/>
</dbReference>
<dbReference type="SUPFAM" id="SSF54826">
    <property type="entry name" value="Enolase N-terminal domain-like"/>
    <property type="match status" value="1"/>
</dbReference>
<dbReference type="Pfam" id="PF02746">
    <property type="entry name" value="MR_MLE_N"/>
    <property type="match status" value="1"/>
</dbReference>
<comment type="cofactor">
    <cofactor evidence="1">
        <name>Mg(2+)</name>
        <dbReference type="ChEBI" id="CHEBI:18420"/>
    </cofactor>
</comment>
<keyword evidence="3" id="KW-0460">Magnesium</keyword>
<dbReference type="InterPro" id="IPR046945">
    <property type="entry name" value="RHMD-like"/>
</dbReference>
<keyword evidence="2" id="KW-0479">Metal-binding</keyword>
<evidence type="ECO:0000256" key="3">
    <source>
        <dbReference type="ARBA" id="ARBA00022842"/>
    </source>
</evidence>
<protein>
    <recommendedName>
        <fullName evidence="4">Mandelate racemase/muconate lactonizing enzyme C-terminal domain-containing protein</fullName>
    </recommendedName>
</protein>